<dbReference type="Pfam" id="PF07969">
    <property type="entry name" value="Amidohydro_3"/>
    <property type="match status" value="1"/>
</dbReference>
<dbReference type="OrthoDB" id="10264777at2759"/>
<dbReference type="InterPro" id="IPR011059">
    <property type="entry name" value="Metal-dep_hydrolase_composite"/>
</dbReference>
<dbReference type="PANTHER" id="PTHR11113:SF14">
    <property type="entry name" value="N-ACETYLGLUCOSAMINE-6-PHOSPHATE DEACETYLASE"/>
    <property type="match status" value="1"/>
</dbReference>
<dbReference type="GO" id="GO:0006046">
    <property type="term" value="P:N-acetylglucosamine catabolic process"/>
    <property type="evidence" value="ECO:0007669"/>
    <property type="project" value="TreeGrafter"/>
</dbReference>
<accession>A0A9W9FU10</accession>
<evidence type="ECO:0000256" key="2">
    <source>
        <dbReference type="SAM" id="MobiDB-lite"/>
    </source>
</evidence>
<protein>
    <submittedName>
        <fullName evidence="4">Carbohydrate esterase family 9 protein</fullName>
    </submittedName>
</protein>
<reference evidence="4" key="2">
    <citation type="journal article" date="2023" name="IMA Fungus">
        <title>Comparative genomic study of the Penicillium genus elucidates a diverse pangenome and 15 lateral gene transfer events.</title>
        <authorList>
            <person name="Petersen C."/>
            <person name="Sorensen T."/>
            <person name="Nielsen M.R."/>
            <person name="Sondergaard T.E."/>
            <person name="Sorensen J.L."/>
            <person name="Fitzpatrick D.A."/>
            <person name="Frisvad J.C."/>
            <person name="Nielsen K.L."/>
        </authorList>
    </citation>
    <scope>NUCLEOTIDE SEQUENCE</scope>
    <source>
        <strain evidence="4">IBT 34128</strain>
    </source>
</reference>
<evidence type="ECO:0000313" key="5">
    <source>
        <dbReference type="Proteomes" id="UP001141434"/>
    </source>
</evidence>
<dbReference type="GeneID" id="81393167"/>
<dbReference type="GO" id="GO:0008448">
    <property type="term" value="F:N-acetylglucosamine-6-phosphate deacetylase activity"/>
    <property type="evidence" value="ECO:0007669"/>
    <property type="project" value="TreeGrafter"/>
</dbReference>
<dbReference type="Gene3D" id="3.20.20.140">
    <property type="entry name" value="Metal-dependent hydrolases"/>
    <property type="match status" value="1"/>
</dbReference>
<dbReference type="SUPFAM" id="SSF51338">
    <property type="entry name" value="Composite domain of metallo-dependent hydrolases"/>
    <property type="match status" value="1"/>
</dbReference>
<gene>
    <name evidence="4" type="ORF">NUU61_003417</name>
</gene>
<dbReference type="EMBL" id="JAPMSZ010000004">
    <property type="protein sequence ID" value="KAJ5106070.1"/>
    <property type="molecule type" value="Genomic_DNA"/>
</dbReference>
<evidence type="ECO:0000259" key="3">
    <source>
        <dbReference type="Pfam" id="PF07969"/>
    </source>
</evidence>
<name>A0A9W9FU10_9EURO</name>
<dbReference type="PANTHER" id="PTHR11113">
    <property type="entry name" value="N-ACETYLGLUCOSAMINE-6-PHOSPHATE DEACETYLASE"/>
    <property type="match status" value="1"/>
</dbReference>
<evidence type="ECO:0000256" key="1">
    <source>
        <dbReference type="ARBA" id="ARBA00022801"/>
    </source>
</evidence>
<feature type="region of interest" description="Disordered" evidence="2">
    <location>
        <begin position="114"/>
        <end position="152"/>
    </location>
</feature>
<keyword evidence="1" id="KW-0378">Hydrolase</keyword>
<proteinExistence type="predicted"/>
<feature type="domain" description="Amidohydrolase 3" evidence="3">
    <location>
        <begin position="389"/>
        <end position="432"/>
    </location>
</feature>
<comment type="caution">
    <text evidence="4">The sequence shown here is derived from an EMBL/GenBank/DDBJ whole genome shotgun (WGS) entry which is preliminary data.</text>
</comment>
<organism evidence="4 5">
    <name type="scientific">Penicillium alfredii</name>
    <dbReference type="NCBI Taxonomy" id="1506179"/>
    <lineage>
        <taxon>Eukaryota</taxon>
        <taxon>Fungi</taxon>
        <taxon>Dikarya</taxon>
        <taxon>Ascomycota</taxon>
        <taxon>Pezizomycotina</taxon>
        <taxon>Eurotiomycetes</taxon>
        <taxon>Eurotiomycetidae</taxon>
        <taxon>Eurotiales</taxon>
        <taxon>Aspergillaceae</taxon>
        <taxon>Penicillium</taxon>
    </lineage>
</organism>
<evidence type="ECO:0000313" key="4">
    <source>
        <dbReference type="EMBL" id="KAJ5106070.1"/>
    </source>
</evidence>
<dbReference type="RefSeq" id="XP_056515066.1">
    <property type="nucleotide sequence ID" value="XM_056653999.1"/>
</dbReference>
<sequence length="458" mass="49207">MAHVVQLTNTRLVDGDQLIAQSLWFDSIKGIFVSHPQHAPASTVDCQNRIVAPGFLDLQINGAYGFDFSEDVARLSEADHDWHDELLADNDQPAAREVPSGMQAMPISFAMNREKEESKAVAGSDYSPQNLPYLGPSRSRRPSEGTESLGAHCEGPFFAHNRMGVHLPAAIHASGSTSEPDRVFQTYGSSNLVDAESKERDAGSIPSHVRMITLAPERPGALDTIRQLSDEGIVMSIGHMAADYQQARAGVDAGATMVTHLYNQMNSHHHREPGPLGVLTDTDAGPEMRILGQGTEDGGVKRRPYFGIIADGSHVHPASLRLAYQAHPDGLVLVTDALLPLGGEDGTVDWGSRQLTKQGVSVKLEGTDTIAGSCVTLLECVNNFRRWTGASIPTAMRAVTSTPAAVLGLEHVKGTFQAGADADFVVLSEEAVPGLSSSELVVDQVWKFGVKVYDRCDV</sequence>
<keyword evidence="5" id="KW-1185">Reference proteome</keyword>
<dbReference type="InterPro" id="IPR032466">
    <property type="entry name" value="Metal_Hydrolase"/>
</dbReference>
<reference evidence="4" key="1">
    <citation type="submission" date="2022-11" db="EMBL/GenBank/DDBJ databases">
        <authorList>
            <person name="Petersen C."/>
        </authorList>
    </citation>
    <scope>NUCLEOTIDE SEQUENCE</scope>
    <source>
        <strain evidence="4">IBT 34128</strain>
    </source>
</reference>
<dbReference type="Proteomes" id="UP001141434">
    <property type="component" value="Unassembled WGS sequence"/>
</dbReference>
<dbReference type="InterPro" id="IPR013108">
    <property type="entry name" value="Amidohydro_3"/>
</dbReference>
<dbReference type="SUPFAM" id="SSF51556">
    <property type="entry name" value="Metallo-dependent hydrolases"/>
    <property type="match status" value="1"/>
</dbReference>
<dbReference type="AlphaFoldDB" id="A0A9W9FU10"/>